<name>A0A428BK70_STROR</name>
<evidence type="ECO:0000256" key="1">
    <source>
        <dbReference type="ARBA" id="ARBA00022737"/>
    </source>
</evidence>
<dbReference type="Gene3D" id="1.10.10.10">
    <property type="entry name" value="Winged helix-like DNA-binding domain superfamily/Winged helix DNA-binding domain"/>
    <property type="match status" value="4"/>
</dbReference>
<feature type="domain" description="Putative host cell surface-exposed lipoprotein Ltp-like HTH region" evidence="2">
    <location>
        <begin position="216"/>
        <end position="261"/>
    </location>
</feature>
<proteinExistence type="predicted"/>
<protein>
    <submittedName>
        <fullName evidence="3">Putative endo-beta-N-acetylglucosaminidase</fullName>
        <ecNumber evidence="3">3.2.1.96</ecNumber>
    </submittedName>
</protein>
<feature type="domain" description="Putative host cell surface-exposed lipoprotein Ltp-like HTH region" evidence="2">
    <location>
        <begin position="264"/>
        <end position="311"/>
    </location>
</feature>
<feature type="domain" description="Putative host cell surface-exposed lipoprotein Ltp-like HTH region" evidence="2">
    <location>
        <begin position="96"/>
        <end position="143"/>
    </location>
</feature>
<dbReference type="AlphaFoldDB" id="A0A428BK70"/>
<dbReference type="SUPFAM" id="SSF69360">
    <property type="entry name" value="Cell wall binding repeat"/>
    <property type="match status" value="1"/>
</dbReference>
<dbReference type="InterPro" id="IPR011434">
    <property type="entry name" value="Ltp-like_HTH"/>
</dbReference>
<dbReference type="Proteomes" id="UP000272252">
    <property type="component" value="Unassembled WGS sequence"/>
</dbReference>
<evidence type="ECO:0000313" key="4">
    <source>
        <dbReference type="Proteomes" id="UP000272252"/>
    </source>
</evidence>
<keyword evidence="1" id="KW-0677">Repeat</keyword>
<organism evidence="3 4">
    <name type="scientific">Streptococcus oralis</name>
    <dbReference type="NCBI Taxonomy" id="1303"/>
    <lineage>
        <taxon>Bacteria</taxon>
        <taxon>Bacillati</taxon>
        <taxon>Bacillota</taxon>
        <taxon>Bacilli</taxon>
        <taxon>Lactobacillales</taxon>
        <taxon>Streptococcaceae</taxon>
        <taxon>Streptococcus</taxon>
    </lineage>
</organism>
<accession>A0A428BK70</accession>
<keyword evidence="3" id="KW-0326">Glycosidase</keyword>
<dbReference type="EMBL" id="RJNK01000010">
    <property type="protein sequence ID" value="RSI63631.1"/>
    <property type="molecule type" value="Genomic_DNA"/>
</dbReference>
<keyword evidence="3" id="KW-0378">Hydrolase</keyword>
<gene>
    <name evidence="3" type="primary">lytB_2</name>
    <name evidence="3" type="ORF">D8862_08580</name>
</gene>
<comment type="caution">
    <text evidence="3">The sequence shown here is derived from an EMBL/GenBank/DDBJ whole genome shotgun (WGS) entry which is preliminary data.</text>
</comment>
<dbReference type="Pfam" id="PF07553">
    <property type="entry name" value="Lipoprotein_Ltp"/>
    <property type="match status" value="4"/>
</dbReference>
<feature type="domain" description="Putative host cell surface-exposed lipoprotein Ltp-like HTH region" evidence="2">
    <location>
        <begin position="48"/>
        <end position="93"/>
    </location>
</feature>
<evidence type="ECO:0000259" key="2">
    <source>
        <dbReference type="Pfam" id="PF07553"/>
    </source>
</evidence>
<dbReference type="GO" id="GO:0033925">
    <property type="term" value="F:mannosyl-glycoprotein endo-beta-N-acetylglucosaminidase activity"/>
    <property type="evidence" value="ECO:0007669"/>
    <property type="project" value="UniProtKB-EC"/>
</dbReference>
<reference evidence="3 4" key="1">
    <citation type="submission" date="2018-11" db="EMBL/GenBank/DDBJ databases">
        <title>Species Designations Belie Phenotypic and Genotypic Heterogeneity in Oral Streptococci.</title>
        <authorList>
            <person name="Velsko I."/>
        </authorList>
    </citation>
    <scope>NUCLEOTIDE SEQUENCE [LARGE SCALE GENOMIC DNA]</scope>
    <source>
        <strain evidence="3 4">BCC59</strain>
    </source>
</reference>
<evidence type="ECO:0000313" key="3">
    <source>
        <dbReference type="EMBL" id="RSI63631.1"/>
    </source>
</evidence>
<dbReference type="OrthoDB" id="1669102at2"/>
<sequence length="314" mass="35860">MAKNEWVDGGRYYVDSEGKMVRGKWVDGGRHYVGYDGVRQPKLDGKQYNAALIEAKKYNSYLHMSKKALYDQLTSQVSHGFSSSAAQYAIDHLNADYKANALVKAREYRKNSNLSKTEIYEWLTSPYVGKFTKEEANYAIQKLDLTPEGSIARNKWVGYYYYKSDGKVAKNEWVDGGRYYVDSKGKMVRGKWVDGGRYYVGNDGVRQPKPAAGNQYNAALIEAKKYNSYLHMSKKALYDQLTSQISHGFSSSAAQYAIDHLNADYKANALIKAREYRKNNHLSKTEIYEWLTSSWVGKFTKEEANYAIQKLGDK</sequence>
<dbReference type="InterPro" id="IPR036388">
    <property type="entry name" value="WH-like_DNA-bd_sf"/>
</dbReference>
<dbReference type="InterPro" id="IPR018337">
    <property type="entry name" value="Cell_wall/Cho-bd_repeat"/>
</dbReference>
<dbReference type="EC" id="3.2.1.96" evidence="3"/>
<dbReference type="Pfam" id="PF19085">
    <property type="entry name" value="Choline_bind_2"/>
    <property type="match status" value="2"/>
</dbReference>